<evidence type="ECO:0000313" key="2">
    <source>
        <dbReference type="EMBL" id="KAJ4980096.1"/>
    </source>
</evidence>
<feature type="transmembrane region" description="Helical" evidence="1">
    <location>
        <begin position="74"/>
        <end position="91"/>
    </location>
</feature>
<comment type="caution">
    <text evidence="2">The sequence shown here is derived from an EMBL/GenBank/DDBJ whole genome shotgun (WGS) entry which is preliminary data.</text>
</comment>
<gene>
    <name evidence="2" type="ORF">NE237_010876</name>
</gene>
<reference evidence="2" key="1">
    <citation type="journal article" date="2023" name="Plant J.">
        <title>The genome of the king protea, Protea cynaroides.</title>
        <authorList>
            <person name="Chang J."/>
            <person name="Duong T.A."/>
            <person name="Schoeman C."/>
            <person name="Ma X."/>
            <person name="Roodt D."/>
            <person name="Barker N."/>
            <person name="Li Z."/>
            <person name="Van de Peer Y."/>
            <person name="Mizrachi E."/>
        </authorList>
    </citation>
    <scope>NUCLEOTIDE SEQUENCE</scope>
    <source>
        <tissue evidence="2">Young leaves</tissue>
    </source>
</reference>
<evidence type="ECO:0000256" key="1">
    <source>
        <dbReference type="SAM" id="Phobius"/>
    </source>
</evidence>
<keyword evidence="3" id="KW-1185">Reference proteome</keyword>
<keyword evidence="1" id="KW-1133">Transmembrane helix</keyword>
<evidence type="ECO:0000313" key="3">
    <source>
        <dbReference type="Proteomes" id="UP001141806"/>
    </source>
</evidence>
<organism evidence="2 3">
    <name type="scientific">Protea cynaroides</name>
    <dbReference type="NCBI Taxonomy" id="273540"/>
    <lineage>
        <taxon>Eukaryota</taxon>
        <taxon>Viridiplantae</taxon>
        <taxon>Streptophyta</taxon>
        <taxon>Embryophyta</taxon>
        <taxon>Tracheophyta</taxon>
        <taxon>Spermatophyta</taxon>
        <taxon>Magnoliopsida</taxon>
        <taxon>Proteales</taxon>
        <taxon>Proteaceae</taxon>
        <taxon>Protea</taxon>
    </lineage>
</organism>
<feature type="transmembrane region" description="Helical" evidence="1">
    <location>
        <begin position="43"/>
        <end position="62"/>
    </location>
</feature>
<proteinExistence type="predicted"/>
<keyword evidence="1" id="KW-0812">Transmembrane</keyword>
<dbReference type="Proteomes" id="UP001141806">
    <property type="component" value="Unassembled WGS sequence"/>
</dbReference>
<accession>A0A9Q0L0L2</accession>
<keyword evidence="1" id="KW-0472">Membrane</keyword>
<protein>
    <submittedName>
        <fullName evidence="2">Uncharacterized protein</fullName>
    </submittedName>
</protein>
<dbReference type="AlphaFoldDB" id="A0A9Q0L0L2"/>
<name>A0A9Q0L0L2_9MAGN</name>
<dbReference type="EMBL" id="JAMYWD010000002">
    <property type="protein sequence ID" value="KAJ4980096.1"/>
    <property type="molecule type" value="Genomic_DNA"/>
</dbReference>
<sequence>MVVWTCLKNGLNLVARVRNSKMGLTEGEDLALALMSFQSLSNAHTSCMVLILDMACITLIVIIDGSFDKETSKVCWSMLLVTFAAIWRLIMQIDTRGRILRSTTIDIAWKKKMQGVLIVAPEPLDTGKACKCASIFLLGGNSSRNRKSFGLAP</sequence>